<comment type="caution">
    <text evidence="7">The sequence shown here is derived from an EMBL/GenBank/DDBJ whole genome shotgun (WGS) entry which is preliminary data.</text>
</comment>
<protein>
    <recommendedName>
        <fullName evidence="6">VENN motif-containing domain-containing protein</fullName>
    </recommendedName>
</protein>
<evidence type="ECO:0000313" key="7">
    <source>
        <dbReference type="EMBL" id="HAF2130098.1"/>
    </source>
</evidence>
<dbReference type="InterPro" id="IPR006914">
    <property type="entry name" value="VENN_dom"/>
</dbReference>
<evidence type="ECO:0000256" key="5">
    <source>
        <dbReference type="SAM" id="MobiDB-lite"/>
    </source>
</evidence>
<dbReference type="Pfam" id="PF13332">
    <property type="entry name" value="Fil_haemagg_2"/>
    <property type="match status" value="2"/>
</dbReference>
<evidence type="ECO:0000256" key="1">
    <source>
        <dbReference type="ARBA" id="ARBA00004219"/>
    </source>
</evidence>
<feature type="region of interest" description="Disordered" evidence="5">
    <location>
        <begin position="209"/>
        <end position="239"/>
    </location>
</feature>
<dbReference type="AlphaFoldDB" id="A0A743SRQ8"/>
<gene>
    <name evidence="7" type="ORF">G9F27_004367</name>
</gene>
<evidence type="ECO:0000256" key="3">
    <source>
        <dbReference type="ARBA" id="ARBA00022913"/>
    </source>
</evidence>
<feature type="region of interest" description="Disordered" evidence="5">
    <location>
        <begin position="108"/>
        <end position="135"/>
    </location>
</feature>
<feature type="compositionally biased region" description="Polar residues" evidence="5">
    <location>
        <begin position="108"/>
        <end position="127"/>
    </location>
</feature>
<evidence type="ECO:0000256" key="2">
    <source>
        <dbReference type="ARBA" id="ARBA00022656"/>
    </source>
</evidence>
<dbReference type="GO" id="GO:0003824">
    <property type="term" value="F:catalytic activity"/>
    <property type="evidence" value="ECO:0007669"/>
    <property type="project" value="UniProtKB-ARBA"/>
</dbReference>
<accession>A0A743SRQ8</accession>
<sequence length="1203" mass="124680">MTLQALGNITLTASELENTGVGTTRLLAGQDLKLNTLTTARTENHDWGRHEYLHQSGQTDTGSRLTTSGDLTLAAGRDIRATAADIIAGEALSVVAGRDIHLGTGTATRDITENSRQSSGGFLSKSTSETHDEIHDRQALSTTLSGDSVSLQAGNNISVHGSNVAGTQDVSLVAGNNLDITTARESHQESHLKQEKKSGLMSSGGIGFTIGSSSQKSTTEGQGETQLGSTLGSQHGNLTLSAGHDTTVHGSDLVAGGDISLSGQNVNITAAENSQTTLQKFESHQSGVTVALSGAVGSALNTTVQNVQQARQTQDGRLQALGDVKAALSGIQAAQALDLNNAQQAAQQAGSGEAAPAAFGVTVSLGSQSSKSEQKTESHTVSGSSLNAGHDIHIAATGDGHGHGGDITVQGSQAKAAHDIYLDAQRDIQLLSALNTETLSGKNSSHGGSVGVGINVGQNTGITVSASVNAAKGHENGTTLTRTNTTLDAGHHTTLNAGRDATLKGAQVSGEKITADVKRNLTLQSEQDSDHYDSKQQSASAGASFTYGSMSGSASVSLSQDKIHSNFDSVKDQTGLFAGKEGFDVSTGQHTQLDGAVIASTADKSKNRLDTGTLGFSDIQNQADFTAQHQGVSVGTGGSVGSQLLTNMATNTLSGVNKSGHESSTTHAAVSDGSLIIRNTADQKQDISTLSRDTEHAANGLSPIFDKEKVQRQLQQAQMVSDISSQVMDIYNTNEAINATRKATEDMQNAATRQDARTQAEKELKAEKKPSDEEAITARAYQNLYNRALKDNDARVGDPVRQAVTASVAVLSGLAGGDIKAALANGAAPYLATGLKLLTGGETPSDEQMAVRLLGHAIIGGVVAELNGAPAAGGAVGAVTGEVAAITISKLYFGKPPSELNESEREQLSGMSTVAAALAGSLASDSAAGTIAGAQAGKNAVENNSLSDIVQAQSEGKTLEQKAEEHVKVENERYKQENCAGMSAEACSVQMYSERREVLKDTVSTAADFVPVVGTIKSAVEAQSALDYLNVAASLIPGERVASGVLKAAEKALVKGDVAEASKLINKASDEIATASRPSHRQSEIDVGKDLGDGWREQVSFKDGKEVPYGTKGGVRPDWCQGNVCSVEVKNYNITTNKNGLINNVAKQVVERQKNLPAGMQQQVVIDIRGQSVTAAERMKIVKGIVDKSNGAITSSSIRFKTK</sequence>
<keyword evidence="4" id="KW-0843">Virulence</keyword>
<evidence type="ECO:0000259" key="6">
    <source>
        <dbReference type="Pfam" id="PF04829"/>
    </source>
</evidence>
<comment type="subcellular location">
    <subcellularLocation>
        <location evidence="1">Target cell</location>
        <location evidence="1">Target cell cytoplasm</location>
    </subcellularLocation>
</comment>
<keyword evidence="2" id="KW-0800">Toxin</keyword>
<dbReference type="GO" id="GO:0090729">
    <property type="term" value="F:toxin activity"/>
    <property type="evidence" value="ECO:0007669"/>
    <property type="project" value="UniProtKB-KW"/>
</dbReference>
<dbReference type="InterPro" id="IPR025157">
    <property type="entry name" value="Hemagglutinin_rpt"/>
</dbReference>
<proteinExistence type="predicted"/>
<feature type="compositionally biased region" description="Polar residues" evidence="5">
    <location>
        <begin position="215"/>
        <end position="239"/>
    </location>
</feature>
<feature type="region of interest" description="Disordered" evidence="5">
    <location>
        <begin position="744"/>
        <end position="772"/>
    </location>
</feature>
<feature type="domain" description="VENN motif-containing" evidence="6">
    <location>
        <begin position="897"/>
        <end position="948"/>
    </location>
</feature>
<keyword evidence="3" id="KW-1266">Target cell cytoplasm</keyword>
<evidence type="ECO:0000256" key="4">
    <source>
        <dbReference type="ARBA" id="ARBA00023026"/>
    </source>
</evidence>
<reference evidence="7" key="2">
    <citation type="submission" date="2020-02" db="EMBL/GenBank/DDBJ databases">
        <authorList>
            <consortium name="NCBI Pathogen Detection Project"/>
        </authorList>
    </citation>
    <scope>NUCLEOTIDE SEQUENCE</scope>
    <source>
        <strain evidence="7">MA.CK_00/00001968</strain>
    </source>
</reference>
<dbReference type="EMBL" id="DAAUQX010000052">
    <property type="protein sequence ID" value="HAF2130098.1"/>
    <property type="molecule type" value="Genomic_DNA"/>
</dbReference>
<feature type="compositionally biased region" description="Basic and acidic residues" evidence="5">
    <location>
        <begin position="754"/>
        <end position="772"/>
    </location>
</feature>
<dbReference type="Pfam" id="PF04829">
    <property type="entry name" value="PT-VENN"/>
    <property type="match status" value="1"/>
</dbReference>
<reference evidence="7" key="1">
    <citation type="journal article" date="2018" name="Genome Biol.">
        <title>SKESA: strategic k-mer extension for scrupulous assemblies.</title>
        <authorList>
            <person name="Souvorov A."/>
            <person name="Agarwala R."/>
            <person name="Lipman D.J."/>
        </authorList>
    </citation>
    <scope>NUCLEOTIDE SEQUENCE</scope>
    <source>
        <strain evidence="7">MA.CK_00/00001968</strain>
    </source>
</reference>
<feature type="region of interest" description="Disordered" evidence="5">
    <location>
        <begin position="365"/>
        <end position="387"/>
    </location>
</feature>
<organism evidence="7">
    <name type="scientific">Salmonella enterica</name>
    <name type="common">Salmonella choleraesuis</name>
    <dbReference type="NCBI Taxonomy" id="28901"/>
    <lineage>
        <taxon>Bacteria</taxon>
        <taxon>Pseudomonadati</taxon>
        <taxon>Pseudomonadota</taxon>
        <taxon>Gammaproteobacteria</taxon>
        <taxon>Enterobacterales</taxon>
        <taxon>Enterobacteriaceae</taxon>
        <taxon>Salmonella</taxon>
    </lineage>
</organism>
<name>A0A743SRQ8_SALER</name>